<dbReference type="EMBL" id="AM408590">
    <property type="protein sequence ID" value="CAL73686.1"/>
    <property type="molecule type" value="Genomic_DNA"/>
</dbReference>
<gene>
    <name evidence="1" type="ordered locus">BCG_3697c</name>
</gene>
<dbReference type="AlphaFoldDB" id="A0A0H3MBM6"/>
<sequence>MAGLFTPPASGAATLQRAARDAAPDARWLLAVSDRNGIVSTSATTCNYPPAANDSAQDGFRHALAAAIAADIDEALRHGYGDLLELAYPLMSWPRRGVFGGPTPAPRGLATRQCPPRTVHVDRVRPNGAERALRARFRPILRPQFTLGDGANGLPLAACTKTGAYVPHLPYSPIAVDPQPSAGQQGPS</sequence>
<dbReference type="Proteomes" id="UP000001472">
    <property type="component" value="Chromosome"/>
</dbReference>
<reference evidence="1 2" key="1">
    <citation type="journal article" date="2007" name="Proc. Natl. Acad. Sci. U.S.A.">
        <title>Genome plasticity of BCG and impact on vaccine efficacy.</title>
        <authorList>
            <person name="Brosch R."/>
            <person name="Gordon S.V."/>
            <person name="Garnier T."/>
            <person name="Eiglmeier K."/>
            <person name="Frigui W."/>
            <person name="Valenti P."/>
            <person name="Dos Santos S."/>
            <person name="Duthoy S."/>
            <person name="Lacroix C."/>
            <person name="Garcia-Pelayo C."/>
            <person name="Inwald J.K."/>
            <person name="Golby P."/>
            <person name="Garcia J.N."/>
            <person name="Hewinson R.G."/>
            <person name="Behr M.A."/>
            <person name="Quail M.A."/>
            <person name="Churcher C."/>
            <person name="Barrell B.G."/>
            <person name="Parkhill J."/>
            <person name="Cole S.T."/>
        </authorList>
    </citation>
    <scope>NUCLEOTIDE SEQUENCE [LARGE SCALE GENOMIC DNA]</scope>
    <source>
        <strain evidence="2">BCG / Pasteur 1173P2</strain>
    </source>
</reference>
<organism evidence="1 2">
    <name type="scientific">Mycobacterium bovis (strain BCG / Pasteur 1173P2)</name>
    <dbReference type="NCBI Taxonomy" id="410289"/>
    <lineage>
        <taxon>Bacteria</taxon>
        <taxon>Bacillati</taxon>
        <taxon>Actinomycetota</taxon>
        <taxon>Actinomycetes</taxon>
        <taxon>Mycobacteriales</taxon>
        <taxon>Mycobacteriaceae</taxon>
        <taxon>Mycobacterium</taxon>
        <taxon>Mycobacterium tuberculosis complex</taxon>
    </lineage>
</organism>
<dbReference type="HOGENOM" id="CLU_131829_0_0_11"/>
<dbReference type="KEGG" id="mbb:BCG_3697c"/>
<accession>A0A0H3MBM6</accession>
<proteinExistence type="predicted"/>
<evidence type="ECO:0000313" key="2">
    <source>
        <dbReference type="Proteomes" id="UP000001472"/>
    </source>
</evidence>
<protein>
    <submittedName>
        <fullName evidence="1">Uncharacterized protein</fullName>
    </submittedName>
</protein>
<evidence type="ECO:0000313" key="1">
    <source>
        <dbReference type="EMBL" id="CAL73686.1"/>
    </source>
</evidence>
<name>A0A0H3MBM6_MYCBP</name>